<proteinExistence type="predicted"/>
<name>A0A6M3KTR7_9ZZZZ</name>
<reference evidence="1" key="1">
    <citation type="submission" date="2020-03" db="EMBL/GenBank/DDBJ databases">
        <title>The deep terrestrial virosphere.</title>
        <authorList>
            <person name="Holmfeldt K."/>
            <person name="Nilsson E."/>
            <person name="Simone D."/>
            <person name="Lopez-Fernandez M."/>
            <person name="Wu X."/>
            <person name="de Brujin I."/>
            <person name="Lundin D."/>
            <person name="Andersson A."/>
            <person name="Bertilsson S."/>
            <person name="Dopson M."/>
        </authorList>
    </citation>
    <scope>NUCLEOTIDE SEQUENCE</scope>
    <source>
        <strain evidence="1">MM415B02222</strain>
    </source>
</reference>
<dbReference type="AlphaFoldDB" id="A0A6M3KTR7"/>
<gene>
    <name evidence="1" type="ORF">MM415B02222_0006</name>
</gene>
<sequence length="112" mass="13405">MNYIVKRIKDPLRKLLVILDKAILIGGFEPTKENTLHPNSHLMIEERDKFLAIDRSRGGRHQMFRGIFNIFILVYEEAFYGRRVDKVFKNVKDKWKDIPDSMQIRNWGRDDK</sequence>
<dbReference type="EMBL" id="MT142573">
    <property type="protein sequence ID" value="QJA85426.1"/>
    <property type="molecule type" value="Genomic_DNA"/>
</dbReference>
<accession>A0A6M3KTR7</accession>
<evidence type="ECO:0000313" key="1">
    <source>
        <dbReference type="EMBL" id="QJA85426.1"/>
    </source>
</evidence>
<organism evidence="1">
    <name type="scientific">viral metagenome</name>
    <dbReference type="NCBI Taxonomy" id="1070528"/>
    <lineage>
        <taxon>unclassified sequences</taxon>
        <taxon>metagenomes</taxon>
        <taxon>organismal metagenomes</taxon>
    </lineage>
</organism>
<protein>
    <submittedName>
        <fullName evidence="1">Uncharacterized protein</fullName>
    </submittedName>
</protein>